<proteinExistence type="predicted"/>
<feature type="transmembrane region" description="Helical" evidence="1">
    <location>
        <begin position="463"/>
        <end position="483"/>
    </location>
</feature>
<feature type="transmembrane region" description="Helical" evidence="1">
    <location>
        <begin position="181"/>
        <end position="201"/>
    </location>
</feature>
<comment type="caution">
    <text evidence="2">The sequence shown here is derived from an EMBL/GenBank/DDBJ whole genome shotgun (WGS) entry which is preliminary data.</text>
</comment>
<dbReference type="PANTHER" id="PTHR43471">
    <property type="entry name" value="ABC TRANSPORTER PERMEASE"/>
    <property type="match status" value="1"/>
</dbReference>
<dbReference type="AlphaFoldDB" id="A0A3N4Q8Y5"/>
<evidence type="ECO:0000256" key="1">
    <source>
        <dbReference type="SAM" id="Phobius"/>
    </source>
</evidence>
<feature type="transmembrane region" description="Helical" evidence="1">
    <location>
        <begin position="137"/>
        <end position="160"/>
    </location>
</feature>
<evidence type="ECO:0000313" key="3">
    <source>
        <dbReference type="Proteomes" id="UP000278351"/>
    </source>
</evidence>
<dbReference type="InterPro" id="IPR021913">
    <property type="entry name" value="DUF3526"/>
</dbReference>
<protein>
    <submittedName>
        <fullName evidence="2">DUF3526 domain-containing protein</fullName>
    </submittedName>
</protein>
<gene>
    <name evidence="2" type="ORF">EGT74_14045</name>
</gene>
<dbReference type="Proteomes" id="UP000278351">
    <property type="component" value="Unassembled WGS sequence"/>
</dbReference>
<dbReference type="PANTHER" id="PTHR43471:SF1">
    <property type="entry name" value="ABC TRANSPORTER PERMEASE PROTEIN NOSY-RELATED"/>
    <property type="match status" value="1"/>
</dbReference>
<reference evidence="2 3" key="1">
    <citation type="submission" date="2018-11" db="EMBL/GenBank/DDBJ databases">
        <title>Chitinophaga lutea sp.nov., isolate from arsenic contaminated soil.</title>
        <authorList>
            <person name="Zong Y."/>
        </authorList>
    </citation>
    <scope>NUCLEOTIDE SEQUENCE [LARGE SCALE GENOMIC DNA]</scope>
    <source>
        <strain evidence="2 3">ZY74</strain>
    </source>
</reference>
<name>A0A3N4Q8Y5_9BACT</name>
<keyword evidence="1" id="KW-1133">Transmembrane helix</keyword>
<evidence type="ECO:0000313" key="2">
    <source>
        <dbReference type="EMBL" id="RPE08184.1"/>
    </source>
</evidence>
<dbReference type="Pfam" id="PF12040">
    <property type="entry name" value="DUF3526"/>
    <property type="match status" value="1"/>
</dbReference>
<feature type="transmembrane region" description="Helical" evidence="1">
    <location>
        <begin position="221"/>
        <end position="243"/>
    </location>
</feature>
<keyword evidence="1" id="KW-0472">Membrane</keyword>
<organism evidence="2 3">
    <name type="scientific">Chitinophaga lutea</name>
    <dbReference type="NCBI Taxonomy" id="2488634"/>
    <lineage>
        <taxon>Bacteria</taxon>
        <taxon>Pseudomonadati</taxon>
        <taxon>Bacteroidota</taxon>
        <taxon>Chitinophagia</taxon>
        <taxon>Chitinophagales</taxon>
        <taxon>Chitinophagaceae</taxon>
        <taxon>Chitinophaga</taxon>
    </lineage>
</organism>
<accession>A0A3N4Q8Y5</accession>
<feature type="transmembrane region" description="Helical" evidence="1">
    <location>
        <begin position="255"/>
        <end position="274"/>
    </location>
</feature>
<keyword evidence="3" id="KW-1185">Reference proteome</keyword>
<keyword evidence="1" id="KW-0812">Transmembrane</keyword>
<sequence length="489" mass="54675">MKQIEISKKMKQTKIIAGHFLKVIIRNRALAAVYLVWVLLVLYAAVTGYQTYTVQNAMRQQFQQQARQSWEANPDKHPHRMAHFGTFAFRQKHPLSMFDYGMESYIGNAVFLEAHKQNTINFSEAGFSTGLLRFGEISLSMLTQIVLPLMLFFLGFNAVAQQRENGTLKILLSQGAGFRSIILGNILGLFILALLFLLPVLLATGAQLLLQASLPEDGHVFIRGICILLGILVFLWLVSVVTICISTGSNNSRAALLKLLGIWLLMAVVLPKTLQAIGSALHPAPCKIEFDAAVEKDILRIGDSHNPNDPHFKRLKDSVLKANKADSVQQLSFNYSGFQMQEGERMSAEVYNNHLQALYGLFERQNDLSNYSSFINPVSGIKNISMALSGTDFKAYRKFQNETEAYRYKLAQTMNGLQIKHISNTRPAKDGQSHSLGREHWTAFADFRQGFQPVPAVVQQEKLAISAMLAWLVLSFALIYFTAGKAKAL</sequence>
<dbReference type="EMBL" id="RPDH01000002">
    <property type="protein sequence ID" value="RPE08184.1"/>
    <property type="molecule type" value="Genomic_DNA"/>
</dbReference>
<feature type="transmembrane region" description="Helical" evidence="1">
    <location>
        <begin position="29"/>
        <end position="49"/>
    </location>
</feature>